<comment type="caution">
    <text evidence="2">The sequence shown here is derived from an EMBL/GenBank/DDBJ whole genome shotgun (WGS) entry which is preliminary data.</text>
</comment>
<name>A0ABP3LBJ5_9BACI</name>
<evidence type="ECO:0008006" key="4">
    <source>
        <dbReference type="Google" id="ProtNLM"/>
    </source>
</evidence>
<reference evidence="3" key="1">
    <citation type="journal article" date="2019" name="Int. J. Syst. Evol. Microbiol.">
        <title>The Global Catalogue of Microorganisms (GCM) 10K type strain sequencing project: providing services to taxonomists for standard genome sequencing and annotation.</title>
        <authorList>
            <consortium name="The Broad Institute Genomics Platform"/>
            <consortium name="The Broad Institute Genome Sequencing Center for Infectious Disease"/>
            <person name="Wu L."/>
            <person name="Ma J."/>
        </authorList>
    </citation>
    <scope>NUCLEOTIDE SEQUENCE [LARGE SCALE GENOMIC DNA]</scope>
    <source>
        <strain evidence="3">JCM 12389</strain>
    </source>
</reference>
<proteinExistence type="predicted"/>
<dbReference type="EMBL" id="BAAADO010000004">
    <property type="protein sequence ID" value="GAA0496310.1"/>
    <property type="molecule type" value="Genomic_DNA"/>
</dbReference>
<dbReference type="SUPFAM" id="SSF52833">
    <property type="entry name" value="Thioredoxin-like"/>
    <property type="match status" value="1"/>
</dbReference>
<evidence type="ECO:0000313" key="3">
    <source>
        <dbReference type="Proteomes" id="UP001500880"/>
    </source>
</evidence>
<sequence>MKLIPGSGGVFEISVNEETIYSKKETGIFPDPNQIIEIVEDLKQT</sequence>
<dbReference type="InterPro" id="IPR011893">
    <property type="entry name" value="Selenoprotein_Rdx-typ"/>
</dbReference>
<keyword evidence="3" id="KW-1185">Reference proteome</keyword>
<dbReference type="InterPro" id="IPR036249">
    <property type="entry name" value="Thioredoxin-like_sf"/>
</dbReference>
<evidence type="ECO:0000313" key="2">
    <source>
        <dbReference type="EMBL" id="GAA0496310.1"/>
    </source>
</evidence>
<protein>
    <recommendedName>
        <fullName evidence="4">Selenoprotein W-related protein</fullName>
    </recommendedName>
</protein>
<evidence type="ECO:0000256" key="1">
    <source>
        <dbReference type="ARBA" id="ARBA00023284"/>
    </source>
</evidence>
<dbReference type="Gene3D" id="3.40.30.10">
    <property type="entry name" value="Glutaredoxin"/>
    <property type="match status" value="1"/>
</dbReference>
<keyword evidence="1" id="KW-0676">Redox-active center</keyword>
<dbReference type="NCBIfam" id="TIGR02174">
    <property type="entry name" value="CXXU_selWTH"/>
    <property type="match status" value="1"/>
</dbReference>
<organism evidence="2 3">
    <name type="scientific">Salinibacillus aidingensis</name>
    <dbReference type="NCBI Taxonomy" id="237684"/>
    <lineage>
        <taxon>Bacteria</taxon>
        <taxon>Bacillati</taxon>
        <taxon>Bacillota</taxon>
        <taxon>Bacilli</taxon>
        <taxon>Bacillales</taxon>
        <taxon>Bacillaceae</taxon>
        <taxon>Salinibacillus</taxon>
    </lineage>
</organism>
<dbReference type="Proteomes" id="UP001500880">
    <property type="component" value="Unassembled WGS sequence"/>
</dbReference>
<gene>
    <name evidence="2" type="ORF">GCM10008986_24010</name>
</gene>
<accession>A0ABP3LBJ5</accession>
<dbReference type="Pfam" id="PF10262">
    <property type="entry name" value="Rdx"/>
    <property type="match status" value="1"/>
</dbReference>